<evidence type="ECO:0000313" key="1">
    <source>
        <dbReference type="EMBL" id="GER26926.1"/>
    </source>
</evidence>
<dbReference type="EMBL" id="BKCP01001336">
    <property type="protein sequence ID" value="GER26926.1"/>
    <property type="molecule type" value="Genomic_DNA"/>
</dbReference>
<dbReference type="Proteomes" id="UP000325081">
    <property type="component" value="Unassembled WGS sequence"/>
</dbReference>
<gene>
    <name evidence="1" type="ORF">STAS_02601</name>
</gene>
<protein>
    <submittedName>
        <fullName evidence="1">2-C-methyl-D-erythritol 2,4-cyclodiphosphate synthase</fullName>
    </submittedName>
</protein>
<comment type="caution">
    <text evidence="1">The sequence shown here is derived from an EMBL/GenBank/DDBJ whole genome shotgun (WGS) entry which is preliminary data.</text>
</comment>
<reference evidence="2" key="1">
    <citation type="journal article" date="2019" name="Curr. Biol.">
        <title>Genome Sequence of Striga asiatica Provides Insight into the Evolution of Plant Parasitism.</title>
        <authorList>
            <person name="Yoshida S."/>
            <person name="Kim S."/>
            <person name="Wafula E.K."/>
            <person name="Tanskanen J."/>
            <person name="Kim Y.M."/>
            <person name="Honaas L."/>
            <person name="Yang Z."/>
            <person name="Spallek T."/>
            <person name="Conn C.E."/>
            <person name="Ichihashi Y."/>
            <person name="Cheong K."/>
            <person name="Cui S."/>
            <person name="Der J.P."/>
            <person name="Gundlach H."/>
            <person name="Jiao Y."/>
            <person name="Hori C."/>
            <person name="Ishida J.K."/>
            <person name="Kasahara H."/>
            <person name="Kiba T."/>
            <person name="Kim M.S."/>
            <person name="Koo N."/>
            <person name="Laohavisit A."/>
            <person name="Lee Y.H."/>
            <person name="Lumba S."/>
            <person name="McCourt P."/>
            <person name="Mortimer J.C."/>
            <person name="Mutuku J.M."/>
            <person name="Nomura T."/>
            <person name="Sasaki-Sekimoto Y."/>
            <person name="Seto Y."/>
            <person name="Wang Y."/>
            <person name="Wakatake T."/>
            <person name="Sakakibara H."/>
            <person name="Demura T."/>
            <person name="Yamaguchi S."/>
            <person name="Yoneyama K."/>
            <person name="Manabe R.I."/>
            <person name="Nelson D.C."/>
            <person name="Schulman A.H."/>
            <person name="Timko M.P."/>
            <person name="dePamphilis C.W."/>
            <person name="Choi D."/>
            <person name="Shirasu K."/>
        </authorList>
    </citation>
    <scope>NUCLEOTIDE SEQUENCE [LARGE SCALE GENOMIC DNA]</scope>
    <source>
        <strain evidence="2">cv. UVA1</strain>
    </source>
</reference>
<name>A0A5A7P265_STRAF</name>
<accession>A0A5A7P265</accession>
<dbReference type="AlphaFoldDB" id="A0A5A7P265"/>
<organism evidence="1 2">
    <name type="scientific">Striga asiatica</name>
    <name type="common">Asiatic witchweed</name>
    <name type="synonym">Buchnera asiatica</name>
    <dbReference type="NCBI Taxonomy" id="4170"/>
    <lineage>
        <taxon>Eukaryota</taxon>
        <taxon>Viridiplantae</taxon>
        <taxon>Streptophyta</taxon>
        <taxon>Embryophyta</taxon>
        <taxon>Tracheophyta</taxon>
        <taxon>Spermatophyta</taxon>
        <taxon>Magnoliopsida</taxon>
        <taxon>eudicotyledons</taxon>
        <taxon>Gunneridae</taxon>
        <taxon>Pentapetalae</taxon>
        <taxon>asterids</taxon>
        <taxon>lamiids</taxon>
        <taxon>Lamiales</taxon>
        <taxon>Orobanchaceae</taxon>
        <taxon>Buchnereae</taxon>
        <taxon>Striga</taxon>
    </lineage>
</organism>
<sequence length="116" mass="12385">MELRVSVGALVGAEDDVDDAEGVRVTDNAQHLTDLGANPCGGDGAAHGFREGCYCCNVAGGCDETSPRSNEKQDAEKMETYVNAETSNNVLLYLSAYMTRAILSLERNGHDANKDE</sequence>
<proteinExistence type="predicted"/>
<evidence type="ECO:0000313" key="2">
    <source>
        <dbReference type="Proteomes" id="UP000325081"/>
    </source>
</evidence>
<keyword evidence="2" id="KW-1185">Reference proteome</keyword>